<gene>
    <name evidence="3" type="ORF">GGR33_004288</name>
</gene>
<dbReference type="Proteomes" id="UP000517759">
    <property type="component" value="Unassembled WGS sequence"/>
</dbReference>
<protein>
    <recommendedName>
        <fullName evidence="5">Secreted protein</fullName>
    </recommendedName>
</protein>
<feature type="chain" id="PRO_5030811374" description="Secreted protein" evidence="2">
    <location>
        <begin position="24"/>
        <end position="86"/>
    </location>
</feature>
<comment type="caution">
    <text evidence="3">The sequence shown here is derived from an EMBL/GenBank/DDBJ whole genome shotgun (WGS) entry which is preliminary data.</text>
</comment>
<evidence type="ECO:0000256" key="1">
    <source>
        <dbReference type="SAM" id="MobiDB-lite"/>
    </source>
</evidence>
<evidence type="ECO:0000256" key="2">
    <source>
        <dbReference type="SAM" id="SignalP"/>
    </source>
</evidence>
<feature type="compositionally biased region" description="Basic and acidic residues" evidence="1">
    <location>
        <begin position="59"/>
        <end position="69"/>
    </location>
</feature>
<sequence>MHTMKIVAAGLWLSVLYTSLACAQNDGNLDEGMAQSTQRTTHTAKPQPSRLRKRHGTLKMKDPTGRIRGETSGISIKSICIGCNAR</sequence>
<organism evidence="3 4">
    <name type="scientific">Methylobacterium brachythecii</name>
    <dbReference type="NCBI Taxonomy" id="1176177"/>
    <lineage>
        <taxon>Bacteria</taxon>
        <taxon>Pseudomonadati</taxon>
        <taxon>Pseudomonadota</taxon>
        <taxon>Alphaproteobacteria</taxon>
        <taxon>Hyphomicrobiales</taxon>
        <taxon>Methylobacteriaceae</taxon>
        <taxon>Methylobacterium</taxon>
    </lineage>
</organism>
<evidence type="ECO:0000313" key="3">
    <source>
        <dbReference type="EMBL" id="MBB3904765.1"/>
    </source>
</evidence>
<reference evidence="3 4" key="1">
    <citation type="submission" date="2020-08" db="EMBL/GenBank/DDBJ databases">
        <title>Genomic Encyclopedia of Type Strains, Phase IV (KMG-IV): sequencing the most valuable type-strain genomes for metagenomic binning, comparative biology and taxonomic classification.</title>
        <authorList>
            <person name="Goeker M."/>
        </authorList>
    </citation>
    <scope>NUCLEOTIDE SEQUENCE [LARGE SCALE GENOMIC DNA]</scope>
    <source>
        <strain evidence="3 4">DSM 24105</strain>
    </source>
</reference>
<dbReference type="AlphaFoldDB" id="A0A7W6AJX2"/>
<feature type="region of interest" description="Disordered" evidence="1">
    <location>
        <begin position="31"/>
        <end position="70"/>
    </location>
</feature>
<feature type="signal peptide" evidence="2">
    <location>
        <begin position="1"/>
        <end position="23"/>
    </location>
</feature>
<accession>A0A7W6AJX2</accession>
<dbReference type="RefSeq" id="WP_183508870.1">
    <property type="nucleotide sequence ID" value="NZ_BSPG01000024.1"/>
</dbReference>
<evidence type="ECO:0000313" key="4">
    <source>
        <dbReference type="Proteomes" id="UP000517759"/>
    </source>
</evidence>
<dbReference type="EMBL" id="JACIDN010000008">
    <property type="protein sequence ID" value="MBB3904765.1"/>
    <property type="molecule type" value="Genomic_DNA"/>
</dbReference>
<keyword evidence="2" id="KW-0732">Signal</keyword>
<proteinExistence type="predicted"/>
<dbReference type="PROSITE" id="PS51257">
    <property type="entry name" value="PROKAR_LIPOPROTEIN"/>
    <property type="match status" value="1"/>
</dbReference>
<evidence type="ECO:0008006" key="5">
    <source>
        <dbReference type="Google" id="ProtNLM"/>
    </source>
</evidence>
<feature type="compositionally biased region" description="Polar residues" evidence="1">
    <location>
        <begin position="34"/>
        <end position="46"/>
    </location>
</feature>
<name>A0A7W6AJX2_9HYPH</name>